<dbReference type="AlphaFoldDB" id="A0AAJ5C0T2"/>
<dbReference type="Gene3D" id="3.40.50.150">
    <property type="entry name" value="Vaccinia Virus protein VP39"/>
    <property type="match status" value="2"/>
</dbReference>
<proteinExistence type="predicted"/>
<dbReference type="Proteomes" id="UP000215355">
    <property type="component" value="Chromosome 1"/>
</dbReference>
<dbReference type="SUPFAM" id="SSF110849">
    <property type="entry name" value="ParB/Sulfiredoxin"/>
    <property type="match status" value="1"/>
</dbReference>
<keyword evidence="1" id="KW-0808">Transferase</keyword>
<protein>
    <submittedName>
        <fullName evidence="1">DNA methylase</fullName>
    </submittedName>
</protein>
<dbReference type="REBASE" id="216668">
    <property type="entry name" value="M.Smi12149ORF2626P"/>
</dbReference>
<sequence>MLDTFMSKSVTNRVIKTEEINWRELKFLQSESFKEFTKEEMQKLKNSILSNSITQPFYVWEFEGTLFCLDGFHRTIANDLLLSEGHSIPELLPATFVHCENKQEAAKLVLQYSSVYAKVSQSGFEEFLNQYELDAKEMLQKIDLPEFDDIDFLSALNKEIGEATGIESQSLQDKFLIPPFSILDSRQGYWQDRKRSWNSLGFNSQETREDIELIAESGQSTAIYDLRNKMREALGRDPEWSEIIAEAKKRKMHIYEGASIFDPVLAEVCYRWFCPDGGSILDPFAGGSVRGLVAAYLGYFYDGIDLRSDQVVANEKQALSLNLNKNANWIVGDSNEILNQKLERRDFIFSCPPYHDLEKYSEDPADLSNMEYDQFIDIYRSIISKAVSHLKDNRFASFVVGDIRDKDGNYRNFVSDTISAFQDAGMKLYNEIILVNVAGSLPMRMGKQFPKYRKVGKMHQNVLVFYKGNIKSIPEEIGVLTNVEDSLKAIEI</sequence>
<dbReference type="SUPFAM" id="SSF53335">
    <property type="entry name" value="S-adenosyl-L-methionine-dependent methyltransferases"/>
    <property type="match status" value="1"/>
</dbReference>
<evidence type="ECO:0000313" key="2">
    <source>
        <dbReference type="Proteomes" id="UP000215355"/>
    </source>
</evidence>
<gene>
    <name evidence="1" type="ORF">SAMEA4412673_02626</name>
</gene>
<accession>A0AAJ5C0T2</accession>
<name>A0AAJ5C0T2_9SPHI</name>
<dbReference type="GO" id="GO:0008168">
    <property type="term" value="F:methyltransferase activity"/>
    <property type="evidence" value="ECO:0007669"/>
    <property type="project" value="UniProtKB-KW"/>
</dbReference>
<organism evidence="1 2">
    <name type="scientific">Sphingobacterium mizutaii</name>
    <dbReference type="NCBI Taxonomy" id="1010"/>
    <lineage>
        <taxon>Bacteria</taxon>
        <taxon>Pseudomonadati</taxon>
        <taxon>Bacteroidota</taxon>
        <taxon>Sphingobacteriia</taxon>
        <taxon>Sphingobacteriales</taxon>
        <taxon>Sphingobacteriaceae</taxon>
        <taxon>Sphingobacterium</taxon>
    </lineage>
</organism>
<dbReference type="Gene3D" id="3.90.1530.10">
    <property type="entry name" value="Conserved hypothetical protein from pyrococcus furiosus pfu- 392566-001, ParB domain"/>
    <property type="match status" value="1"/>
</dbReference>
<dbReference type="GO" id="GO:0032259">
    <property type="term" value="P:methylation"/>
    <property type="evidence" value="ECO:0007669"/>
    <property type="project" value="UniProtKB-KW"/>
</dbReference>
<evidence type="ECO:0000313" key="1">
    <source>
        <dbReference type="EMBL" id="SNV52152.1"/>
    </source>
</evidence>
<reference evidence="1 2" key="1">
    <citation type="submission" date="2017-06" db="EMBL/GenBank/DDBJ databases">
        <authorList>
            <consortium name="Pathogen Informatics"/>
        </authorList>
    </citation>
    <scope>NUCLEOTIDE SEQUENCE [LARGE SCALE GENOMIC DNA]</scope>
    <source>
        <strain evidence="1 2">NCTC12149</strain>
    </source>
</reference>
<dbReference type="EMBL" id="LT906468">
    <property type="protein sequence ID" value="SNV52152.1"/>
    <property type="molecule type" value="Genomic_DNA"/>
</dbReference>
<keyword evidence="1" id="KW-0489">Methyltransferase</keyword>
<dbReference type="InterPro" id="IPR036086">
    <property type="entry name" value="ParB/Sulfiredoxin_sf"/>
</dbReference>
<dbReference type="InterPro" id="IPR029063">
    <property type="entry name" value="SAM-dependent_MTases_sf"/>
</dbReference>
<dbReference type="KEGG" id="smiz:4412673_02626"/>
<dbReference type="CDD" id="cd02440">
    <property type="entry name" value="AdoMet_MTases"/>
    <property type="match status" value="1"/>
</dbReference>